<name>A0A6M5YEZ4_9BACT</name>
<dbReference type="KEGG" id="ftj:FTUN_0082"/>
<dbReference type="EMBL" id="CP053452">
    <property type="protein sequence ID" value="QJW92585.1"/>
    <property type="molecule type" value="Genomic_DNA"/>
</dbReference>
<evidence type="ECO:0000313" key="2">
    <source>
        <dbReference type="Proteomes" id="UP000503447"/>
    </source>
</evidence>
<gene>
    <name evidence="1" type="ORF">FTUN_0082</name>
</gene>
<protein>
    <submittedName>
        <fullName evidence="1">Uncharacterized protein</fullName>
    </submittedName>
</protein>
<accession>A0A6M5YEZ4</accession>
<sequence>MVNLAGMLAVVAVLDLVVRPLVLGPAPVEPGDAADRDRK</sequence>
<reference evidence="2" key="1">
    <citation type="submission" date="2020-05" db="EMBL/GenBank/DDBJ databases">
        <title>Frigoriglobus tundricola gen. nov., sp. nov., a psychrotolerant cellulolytic planctomycete of the family Gemmataceae with two divergent copies of 16S rRNA gene.</title>
        <authorList>
            <person name="Kulichevskaya I.S."/>
            <person name="Ivanova A.A."/>
            <person name="Naumoff D.G."/>
            <person name="Beletsky A.V."/>
            <person name="Rijpstra W.I.C."/>
            <person name="Sinninghe Damste J.S."/>
            <person name="Mardanov A.V."/>
            <person name="Ravin N.V."/>
            <person name="Dedysh S.N."/>
        </authorList>
    </citation>
    <scope>NUCLEOTIDE SEQUENCE [LARGE SCALE GENOMIC DNA]</scope>
    <source>
        <strain evidence="2">PL17</strain>
    </source>
</reference>
<evidence type="ECO:0000313" key="1">
    <source>
        <dbReference type="EMBL" id="QJW92585.1"/>
    </source>
</evidence>
<dbReference type="Proteomes" id="UP000503447">
    <property type="component" value="Chromosome"/>
</dbReference>
<proteinExistence type="predicted"/>
<organism evidence="1 2">
    <name type="scientific">Frigoriglobus tundricola</name>
    <dbReference type="NCBI Taxonomy" id="2774151"/>
    <lineage>
        <taxon>Bacteria</taxon>
        <taxon>Pseudomonadati</taxon>
        <taxon>Planctomycetota</taxon>
        <taxon>Planctomycetia</taxon>
        <taxon>Gemmatales</taxon>
        <taxon>Gemmataceae</taxon>
        <taxon>Frigoriglobus</taxon>
    </lineage>
</organism>
<keyword evidence="2" id="KW-1185">Reference proteome</keyword>
<dbReference type="AlphaFoldDB" id="A0A6M5YEZ4"/>